<comment type="caution">
    <text evidence="2">The sequence shown here is derived from an EMBL/GenBank/DDBJ whole genome shotgun (WGS) entry which is preliminary data.</text>
</comment>
<organism evidence="2 3">
    <name type="scientific">Streptomyces chlorus</name>
    <dbReference type="NCBI Taxonomy" id="887452"/>
    <lineage>
        <taxon>Bacteria</taxon>
        <taxon>Bacillati</taxon>
        <taxon>Actinomycetota</taxon>
        <taxon>Actinomycetes</taxon>
        <taxon>Kitasatosporales</taxon>
        <taxon>Streptomycetaceae</taxon>
        <taxon>Streptomyces</taxon>
    </lineage>
</organism>
<evidence type="ECO:0000313" key="3">
    <source>
        <dbReference type="Proteomes" id="UP001596180"/>
    </source>
</evidence>
<evidence type="ECO:0000256" key="1">
    <source>
        <dbReference type="SAM" id="MobiDB-lite"/>
    </source>
</evidence>
<protein>
    <recommendedName>
        <fullName evidence="4">Lipoprotein</fullName>
    </recommendedName>
</protein>
<keyword evidence="3" id="KW-1185">Reference proteome</keyword>
<gene>
    <name evidence="2" type="ORF">ACFPZI_24325</name>
</gene>
<dbReference type="RefSeq" id="WP_381366679.1">
    <property type="nucleotide sequence ID" value="NZ_JBHSOA010000053.1"/>
</dbReference>
<dbReference type="EMBL" id="JBHSOA010000053">
    <property type="protein sequence ID" value="MFC5854798.1"/>
    <property type="molecule type" value="Genomic_DNA"/>
</dbReference>
<accession>A0ABW1E1N0</accession>
<name>A0ABW1E1N0_9ACTN</name>
<evidence type="ECO:0000313" key="2">
    <source>
        <dbReference type="EMBL" id="MFC5854798.1"/>
    </source>
</evidence>
<dbReference type="Proteomes" id="UP001596180">
    <property type="component" value="Unassembled WGS sequence"/>
</dbReference>
<feature type="region of interest" description="Disordered" evidence="1">
    <location>
        <begin position="123"/>
        <end position="146"/>
    </location>
</feature>
<sequence>MTPISPGRSRAATLAGAVCVLLVTGMTLTGCSEEVDPNEGTNGVGKLSAAEIQNRTRTAAKSVDTVRLHGNVVTSGRTYTLDMRLKPEGGIGSVTAGGQTFRLLKVDDELFLKADAKFWGQANGGAGKDGAKGEGEGEDDGGGASDAAAAGKLAEKYVKVPEGDPSYKKFIGFADKDVLLNSLLTLHGTLATDGHHEQGGVRSIRITGDKGSGGTLDVSLAGKPYPLRLVRAGKAGTLSFSAWGADFALEKPAKDETLDYGGQLPTS</sequence>
<reference evidence="3" key="1">
    <citation type="journal article" date="2019" name="Int. J. Syst. Evol. Microbiol.">
        <title>The Global Catalogue of Microorganisms (GCM) 10K type strain sequencing project: providing services to taxonomists for standard genome sequencing and annotation.</title>
        <authorList>
            <consortium name="The Broad Institute Genomics Platform"/>
            <consortium name="The Broad Institute Genome Sequencing Center for Infectious Disease"/>
            <person name="Wu L."/>
            <person name="Ma J."/>
        </authorList>
    </citation>
    <scope>NUCLEOTIDE SEQUENCE [LARGE SCALE GENOMIC DNA]</scope>
    <source>
        <strain evidence="3">JCM 10411</strain>
    </source>
</reference>
<proteinExistence type="predicted"/>
<evidence type="ECO:0008006" key="4">
    <source>
        <dbReference type="Google" id="ProtNLM"/>
    </source>
</evidence>